<feature type="compositionally biased region" description="Basic and acidic residues" evidence="2">
    <location>
        <begin position="130"/>
        <end position="140"/>
    </location>
</feature>
<dbReference type="PANTHER" id="PTHR44154:SF1">
    <property type="entry name" value="QUINONE OXIDOREDUCTASE"/>
    <property type="match status" value="1"/>
</dbReference>
<reference evidence="3" key="1">
    <citation type="submission" date="2024-05" db="EMBL/GenBank/DDBJ databases">
        <title>Whole genome shotgun sequence of Streptomyces hygroscopicus NBRC 113678.</title>
        <authorList>
            <person name="Komaki H."/>
            <person name="Tamura T."/>
        </authorList>
    </citation>
    <scope>NUCLEOTIDE SEQUENCE</scope>
    <source>
        <strain evidence="3">N11-34</strain>
    </source>
</reference>
<feature type="region of interest" description="Disordered" evidence="2">
    <location>
        <begin position="118"/>
        <end position="218"/>
    </location>
</feature>
<dbReference type="InterPro" id="IPR051603">
    <property type="entry name" value="Zinc-ADH_QOR/CCCR"/>
</dbReference>
<accession>A0ABQ3TU83</accession>
<gene>
    <name evidence="3" type="ORF">TPA0910_13140</name>
</gene>
<keyword evidence="4" id="KW-1185">Reference proteome</keyword>
<protein>
    <submittedName>
        <fullName evidence="3">Uncharacterized protein</fullName>
    </submittedName>
</protein>
<evidence type="ECO:0000256" key="1">
    <source>
        <dbReference type="ARBA" id="ARBA00022857"/>
    </source>
</evidence>
<evidence type="ECO:0000256" key="2">
    <source>
        <dbReference type="SAM" id="MobiDB-lite"/>
    </source>
</evidence>
<feature type="compositionally biased region" description="Low complexity" evidence="2">
    <location>
        <begin position="170"/>
        <end position="190"/>
    </location>
</feature>
<sequence length="218" mass="22575">MAGEGAGTYAGSAVLTAWARMPQGLTFQEAAGYPSVVETAPHVLREVGVEAGQTLPVSGASGEAGSAVLQIARDRGITVICTAGPAGQDCLRGLGALATAYGEGRVERVRRLGAIGTARRRRRGCRPGRLGRDPSARRTDGGPVEGGLHRRSRRAGPRGAVLRPWPQACRTRSPRPSASPPSAGATSRSTKPSPLAEAAAAHIDRQAGHTRGRRVLVL</sequence>
<evidence type="ECO:0000313" key="3">
    <source>
        <dbReference type="EMBL" id="GHJ26881.1"/>
    </source>
</evidence>
<feature type="compositionally biased region" description="Basic residues" evidence="2">
    <location>
        <begin position="208"/>
        <end position="218"/>
    </location>
</feature>
<organism evidence="3 4">
    <name type="scientific">Streptomyces hygroscopicus</name>
    <dbReference type="NCBI Taxonomy" id="1912"/>
    <lineage>
        <taxon>Bacteria</taxon>
        <taxon>Bacillati</taxon>
        <taxon>Actinomycetota</taxon>
        <taxon>Actinomycetes</taxon>
        <taxon>Kitasatosporales</taxon>
        <taxon>Streptomycetaceae</taxon>
        <taxon>Streptomyces</taxon>
        <taxon>Streptomyces violaceusniger group</taxon>
    </lineage>
</organism>
<dbReference type="SUPFAM" id="SSF51735">
    <property type="entry name" value="NAD(P)-binding Rossmann-fold domains"/>
    <property type="match status" value="1"/>
</dbReference>
<dbReference type="InterPro" id="IPR036291">
    <property type="entry name" value="NAD(P)-bd_dom_sf"/>
</dbReference>
<dbReference type="EMBL" id="BNEK01000002">
    <property type="protein sequence ID" value="GHJ26881.1"/>
    <property type="molecule type" value="Genomic_DNA"/>
</dbReference>
<evidence type="ECO:0000313" key="4">
    <source>
        <dbReference type="Proteomes" id="UP001054854"/>
    </source>
</evidence>
<dbReference type="Gene3D" id="3.90.180.10">
    <property type="entry name" value="Medium-chain alcohol dehydrogenases, catalytic domain"/>
    <property type="match status" value="1"/>
</dbReference>
<dbReference type="Gene3D" id="3.40.50.720">
    <property type="entry name" value="NAD(P)-binding Rossmann-like Domain"/>
    <property type="match status" value="1"/>
</dbReference>
<dbReference type="PANTHER" id="PTHR44154">
    <property type="entry name" value="QUINONE OXIDOREDUCTASE"/>
    <property type="match status" value="1"/>
</dbReference>
<proteinExistence type="predicted"/>
<name>A0ABQ3TU83_STRHY</name>
<keyword evidence="1" id="KW-0521">NADP</keyword>
<comment type="caution">
    <text evidence="3">The sequence shown here is derived from an EMBL/GenBank/DDBJ whole genome shotgun (WGS) entry which is preliminary data.</text>
</comment>
<dbReference type="Proteomes" id="UP001054854">
    <property type="component" value="Unassembled WGS sequence"/>
</dbReference>